<dbReference type="AlphaFoldDB" id="A0A2T3J489"/>
<dbReference type="EMBL" id="PYMH01000001">
    <property type="protein sequence ID" value="PSU36063.1"/>
    <property type="molecule type" value="Genomic_DNA"/>
</dbReference>
<reference evidence="1 2" key="1">
    <citation type="submission" date="2018-03" db="EMBL/GenBank/DDBJ databases">
        <title>Whole genome sequencing of Histamine producing bacteria.</title>
        <authorList>
            <person name="Butler K."/>
        </authorList>
    </citation>
    <scope>NUCLEOTIDE SEQUENCE [LARGE SCALE GENOMIC DNA]</scope>
    <source>
        <strain evidence="1 2">JCM 13586</strain>
    </source>
</reference>
<accession>A0A2T3J489</accession>
<evidence type="ECO:0000313" key="2">
    <source>
        <dbReference type="Proteomes" id="UP000241222"/>
    </source>
</evidence>
<name>A0A2T3J489_9GAMM</name>
<evidence type="ECO:0000313" key="1">
    <source>
        <dbReference type="EMBL" id="PSU36063.1"/>
    </source>
</evidence>
<comment type="caution">
    <text evidence="1">The sequence shown here is derived from an EMBL/GenBank/DDBJ whole genome shotgun (WGS) entry which is preliminary data.</text>
</comment>
<organism evidence="1 2">
    <name type="scientific">Photobacterium lutimaris</name>
    <dbReference type="NCBI Taxonomy" id="388278"/>
    <lineage>
        <taxon>Bacteria</taxon>
        <taxon>Pseudomonadati</taxon>
        <taxon>Pseudomonadota</taxon>
        <taxon>Gammaproteobacteria</taxon>
        <taxon>Vibrionales</taxon>
        <taxon>Vibrionaceae</taxon>
        <taxon>Photobacterium</taxon>
    </lineage>
</organism>
<protein>
    <submittedName>
        <fullName evidence="1">Uncharacterized protein</fullName>
    </submittedName>
</protein>
<sequence>MMLGGCMSLGVNLSVDDKQKLVSELKMVVTNRFPNREVKIIKQTQQQGTVSLHFEVNDGDLIKIDLP</sequence>
<proteinExistence type="predicted"/>
<keyword evidence="2" id="KW-1185">Reference proteome</keyword>
<gene>
    <name evidence="1" type="ORF">C9I99_03380</name>
</gene>
<dbReference type="Proteomes" id="UP000241222">
    <property type="component" value="Unassembled WGS sequence"/>
</dbReference>